<organism evidence="2 3">
    <name type="scientific">Pyrenophora tritici-repentis</name>
    <dbReference type="NCBI Taxonomy" id="45151"/>
    <lineage>
        <taxon>Eukaryota</taxon>
        <taxon>Fungi</taxon>
        <taxon>Dikarya</taxon>
        <taxon>Ascomycota</taxon>
        <taxon>Pezizomycotina</taxon>
        <taxon>Dothideomycetes</taxon>
        <taxon>Pleosporomycetidae</taxon>
        <taxon>Pleosporales</taxon>
        <taxon>Pleosporineae</taxon>
        <taxon>Pleosporaceae</taxon>
        <taxon>Pyrenophora</taxon>
    </lineage>
</organism>
<gene>
    <name evidence="2" type="ORF">PtrM4_059460</name>
</gene>
<evidence type="ECO:0000313" key="3">
    <source>
        <dbReference type="Proteomes" id="UP000245464"/>
    </source>
</evidence>
<accession>A0A2W1DVH8</accession>
<dbReference type="PANTHER" id="PTHR45648">
    <property type="entry name" value="GDSL LIPASE/ACYLHYDROLASE FAMILY PROTEIN (AFU_ORTHOLOGUE AFUA_4G14700)"/>
    <property type="match status" value="1"/>
</dbReference>
<keyword evidence="1" id="KW-0378">Hydrolase</keyword>
<dbReference type="KEGG" id="ptrr:6340648"/>
<name>A0A2W1DVH8_9PLEO</name>
<dbReference type="SUPFAM" id="SSF52266">
    <property type="entry name" value="SGNH hydrolase"/>
    <property type="match status" value="1"/>
</dbReference>
<dbReference type="OMA" id="PNWVGFL"/>
<sequence>MVKSFTLAMSLAATSLASPLTSSSSWPGWNNIHHLFVFGDSYTQTGFQTTLSQPSESNPMGNPSYPGYTSSNGPNWVGFLTTTHNASRLLTYTLASGGATVDATLVTPYAPTVLSLKDQVQSQFLPTYGSHPASAPWTSDSALFAFFIGINDVGNSWWLGNTTLYDAIFTVYAKQLDDLYETGARNFLFLSVPPVNLAPLTLQKDDGGYAVKTEGEIIQDWNKRLGVMVDAFQARYPGTTKAFVHDTWGVFKSVIGDPKSFEQTAGLKNVTGYCEAYKSGTPTWYTKDASCEYAVNEYLWLNELHPTFPVHNATAASIAKLLQS</sequence>
<dbReference type="GeneID" id="6340648"/>
<proteinExistence type="predicted"/>
<protein>
    <submittedName>
        <fullName evidence="2">Atrophin-1 multi-domain protein</fullName>
    </submittedName>
</protein>
<dbReference type="PANTHER" id="PTHR45648:SF22">
    <property type="entry name" value="GDSL LIPASE_ACYLHYDROLASE FAMILY PROTEIN (AFU_ORTHOLOGUE AFUA_4G14700)"/>
    <property type="match status" value="1"/>
</dbReference>
<evidence type="ECO:0000313" key="2">
    <source>
        <dbReference type="EMBL" id="KAF7574323.1"/>
    </source>
</evidence>
<evidence type="ECO:0000256" key="1">
    <source>
        <dbReference type="ARBA" id="ARBA00022801"/>
    </source>
</evidence>
<dbReference type="EMBL" id="NQIK02000002">
    <property type="protein sequence ID" value="KAF7574323.1"/>
    <property type="molecule type" value="Genomic_DNA"/>
</dbReference>
<dbReference type="InterPro" id="IPR036514">
    <property type="entry name" value="SGNH_hydro_sf"/>
</dbReference>
<dbReference type="Gene3D" id="3.40.50.1110">
    <property type="entry name" value="SGNH hydrolase"/>
    <property type="match status" value="1"/>
</dbReference>
<dbReference type="RefSeq" id="XP_001932760.1">
    <property type="nucleotide sequence ID" value="XM_001932725.1"/>
</dbReference>
<dbReference type="Proteomes" id="UP000245464">
    <property type="component" value="Chromosome 2"/>
</dbReference>
<dbReference type="InterPro" id="IPR051058">
    <property type="entry name" value="GDSL_Est/Lipase"/>
</dbReference>
<reference evidence="2" key="1">
    <citation type="journal article" date="2018" name="BMC Genomics">
        <title>Comparative genomics of the wheat fungal pathogen Pyrenophora tritici-repentis reveals chromosomal variations and genome plasticity.</title>
        <authorList>
            <person name="Moolhuijzen P."/>
            <person name="See P.T."/>
            <person name="Hane J.K."/>
            <person name="Shi G."/>
            <person name="Liu Z."/>
            <person name="Oliver R.P."/>
            <person name="Moffat C.S."/>
        </authorList>
    </citation>
    <scope>NUCLEOTIDE SEQUENCE [LARGE SCALE GENOMIC DNA]</scope>
    <source>
        <strain evidence="2">M4</strain>
    </source>
</reference>
<dbReference type="CDD" id="cd01846">
    <property type="entry name" value="fatty_acyltransferase_like"/>
    <property type="match status" value="1"/>
</dbReference>
<dbReference type="Pfam" id="PF00657">
    <property type="entry name" value="Lipase_GDSL"/>
    <property type="match status" value="1"/>
</dbReference>
<comment type="caution">
    <text evidence="2">The sequence shown here is derived from an EMBL/GenBank/DDBJ whole genome shotgun (WGS) entry which is preliminary data.</text>
</comment>
<dbReference type="AlphaFoldDB" id="A0A2W1DVH8"/>
<dbReference type="InterPro" id="IPR001087">
    <property type="entry name" value="GDSL"/>
</dbReference>
<dbReference type="GO" id="GO:0016788">
    <property type="term" value="F:hydrolase activity, acting on ester bonds"/>
    <property type="evidence" value="ECO:0007669"/>
    <property type="project" value="InterPro"/>
</dbReference>